<evidence type="ECO:0000256" key="1">
    <source>
        <dbReference type="SAM" id="MobiDB-lite"/>
    </source>
</evidence>
<accession>A0ABR2F2G0</accession>
<comment type="caution">
    <text evidence="2">The sequence shown here is derived from an EMBL/GenBank/DDBJ whole genome shotgun (WGS) entry which is preliminary data.</text>
</comment>
<protein>
    <submittedName>
        <fullName evidence="2">Uncharacterized protein</fullName>
    </submittedName>
</protein>
<gene>
    <name evidence="2" type="ORF">V6N12_007676</name>
</gene>
<sequence>MKSNGIEASTRILLENYSTMNLLELQQDKGLLENDPTMGLLEHPQDKAMKTKLTLGGDALGNSWIFAADLAFDWGPLLKLLQIALAPSDRPPDGIISLVDWTAMTDLVDPGDGMETSILMKGDVSMVNMDSTMGIALSPCKDIQYGDQMLAHSESVEFGQRVMDGMRVDALNSLTHGIGSPNTQTKSTSEGFALSFRDILAGKSKDLQQTKSIDELDVSGEERTSDGEGDMGKVVRIEETQFEVLSISDDVELHPNMMVGQRHDIQLEHNPNRVVRMEKGESS</sequence>
<organism evidence="2 3">
    <name type="scientific">Hibiscus sabdariffa</name>
    <name type="common">roselle</name>
    <dbReference type="NCBI Taxonomy" id="183260"/>
    <lineage>
        <taxon>Eukaryota</taxon>
        <taxon>Viridiplantae</taxon>
        <taxon>Streptophyta</taxon>
        <taxon>Embryophyta</taxon>
        <taxon>Tracheophyta</taxon>
        <taxon>Spermatophyta</taxon>
        <taxon>Magnoliopsida</taxon>
        <taxon>eudicotyledons</taxon>
        <taxon>Gunneridae</taxon>
        <taxon>Pentapetalae</taxon>
        <taxon>rosids</taxon>
        <taxon>malvids</taxon>
        <taxon>Malvales</taxon>
        <taxon>Malvaceae</taxon>
        <taxon>Malvoideae</taxon>
        <taxon>Hibiscus</taxon>
    </lineage>
</organism>
<feature type="region of interest" description="Disordered" evidence="1">
    <location>
        <begin position="211"/>
        <end position="233"/>
    </location>
</feature>
<dbReference type="EMBL" id="JBBPBM010000009">
    <property type="protein sequence ID" value="KAK8569144.1"/>
    <property type="molecule type" value="Genomic_DNA"/>
</dbReference>
<dbReference type="Proteomes" id="UP001472677">
    <property type="component" value="Unassembled WGS sequence"/>
</dbReference>
<evidence type="ECO:0000313" key="2">
    <source>
        <dbReference type="EMBL" id="KAK8569144.1"/>
    </source>
</evidence>
<reference evidence="2 3" key="1">
    <citation type="journal article" date="2024" name="G3 (Bethesda)">
        <title>Genome assembly of Hibiscus sabdariffa L. provides insights into metabolisms of medicinal natural products.</title>
        <authorList>
            <person name="Kim T."/>
        </authorList>
    </citation>
    <scope>NUCLEOTIDE SEQUENCE [LARGE SCALE GENOMIC DNA]</scope>
    <source>
        <strain evidence="2">TK-2024</strain>
        <tissue evidence="2">Old leaves</tissue>
    </source>
</reference>
<keyword evidence="3" id="KW-1185">Reference proteome</keyword>
<name>A0ABR2F2G0_9ROSI</name>
<proteinExistence type="predicted"/>
<evidence type="ECO:0000313" key="3">
    <source>
        <dbReference type="Proteomes" id="UP001472677"/>
    </source>
</evidence>